<keyword evidence="6" id="KW-0813">Transport</keyword>
<sequence length="419" mass="47732">MHTPEISLPSLSLQKNTTNHCFFTYLKIIALPAVVYMYFVLGYVGVLDFRVGGHSVVLIGLIFAVALVFARHNGAFGACYFRKRQEEFRTELKSYVLKNLMRIGENTKSNASFEDFITAYSQRIRNDNYASVGAGIFPTMGILGTFISIAMTMPDFSSQTADALEQEISLLLTGVGTAFYVSIYGILLSLWWIFFEKRGLSIFDKDIEAIKRESLDLFWTKEEIEQAYLKENLQHFEKIGRMFERLSSNDFFERLGKSIEEKFELFDKMLSLEAQSVRMGAEHLKSGMEALSTSQEKQRDLGVLHGHILEALHQFTRSVDALQEGLFKERERAFGTHEESVKAFHESVRLLGKQLEQNSANIEVSMDGFTQALVSLLKSFKEEARANVPKNSEVEALRENLRMIDAETEQIIKKLDGLR</sequence>
<evidence type="ECO:0000256" key="4">
    <source>
        <dbReference type="ARBA" id="ARBA00022989"/>
    </source>
</evidence>
<feature type="domain" description="MotA/TolQ/ExbB proton channel" evidence="8">
    <location>
        <begin position="124"/>
        <end position="198"/>
    </location>
</feature>
<feature type="transmembrane region" description="Helical" evidence="7">
    <location>
        <begin position="129"/>
        <end position="150"/>
    </location>
</feature>
<protein>
    <submittedName>
        <fullName evidence="9">MotA/TolQ/ExbB proton channel family protein</fullName>
    </submittedName>
</protein>
<accession>A0ABS2WQ23</accession>
<reference evidence="9" key="1">
    <citation type="submission" date="2021-02" db="EMBL/GenBank/DDBJ databases">
        <title>Sulfurospirillum tamanensis sp. nov.</title>
        <authorList>
            <person name="Frolova A."/>
            <person name="Merkel A."/>
            <person name="Slobodkin A."/>
        </authorList>
    </citation>
    <scope>NUCLEOTIDE SEQUENCE</scope>
    <source>
        <strain evidence="9">T05b</strain>
    </source>
</reference>
<evidence type="ECO:0000256" key="2">
    <source>
        <dbReference type="ARBA" id="ARBA00022475"/>
    </source>
</evidence>
<gene>
    <name evidence="9" type="ORF">JWV37_02950</name>
</gene>
<comment type="subcellular location">
    <subcellularLocation>
        <location evidence="1">Cell inner membrane</location>
        <topology evidence="1">Multi-pass membrane protein</topology>
    </subcellularLocation>
    <subcellularLocation>
        <location evidence="6">Membrane</location>
        <topology evidence="6">Multi-pass membrane protein</topology>
    </subcellularLocation>
</comment>
<evidence type="ECO:0000256" key="1">
    <source>
        <dbReference type="ARBA" id="ARBA00004429"/>
    </source>
</evidence>
<feature type="transmembrane region" description="Helical" evidence="7">
    <location>
        <begin position="170"/>
        <end position="195"/>
    </location>
</feature>
<evidence type="ECO:0000256" key="5">
    <source>
        <dbReference type="ARBA" id="ARBA00023136"/>
    </source>
</evidence>
<comment type="caution">
    <text evidence="9">The sequence shown here is derived from an EMBL/GenBank/DDBJ whole genome shotgun (WGS) entry which is preliminary data.</text>
</comment>
<feature type="transmembrane region" description="Helical" evidence="7">
    <location>
        <begin position="21"/>
        <end position="44"/>
    </location>
</feature>
<dbReference type="InterPro" id="IPR002898">
    <property type="entry name" value="MotA_ExbB_proton_chnl"/>
</dbReference>
<comment type="similarity">
    <text evidence="6">Belongs to the exbB/tolQ family.</text>
</comment>
<keyword evidence="6" id="KW-0653">Protein transport</keyword>
<feature type="transmembrane region" description="Helical" evidence="7">
    <location>
        <begin position="56"/>
        <end position="81"/>
    </location>
</feature>
<keyword evidence="2" id="KW-1003">Cell membrane</keyword>
<evidence type="ECO:0000313" key="9">
    <source>
        <dbReference type="EMBL" id="MBN2963727.1"/>
    </source>
</evidence>
<proteinExistence type="inferred from homology"/>
<evidence type="ECO:0000256" key="7">
    <source>
        <dbReference type="SAM" id="Phobius"/>
    </source>
</evidence>
<keyword evidence="3 7" id="KW-0812">Transmembrane</keyword>
<keyword evidence="10" id="KW-1185">Reference proteome</keyword>
<keyword evidence="5 7" id="KW-0472">Membrane</keyword>
<evidence type="ECO:0000313" key="10">
    <source>
        <dbReference type="Proteomes" id="UP000703590"/>
    </source>
</evidence>
<reference evidence="9" key="2">
    <citation type="submission" date="2021-02" db="EMBL/GenBank/DDBJ databases">
        <authorList>
            <person name="Merkel A.Y."/>
        </authorList>
    </citation>
    <scope>NUCLEOTIDE SEQUENCE</scope>
    <source>
        <strain evidence="9">T05b</strain>
    </source>
</reference>
<name>A0ABS2WQ23_9BACT</name>
<dbReference type="RefSeq" id="WP_205458169.1">
    <property type="nucleotide sequence ID" value="NZ_JAFHKK010000004.1"/>
</dbReference>
<dbReference type="EMBL" id="JAFHKK010000004">
    <property type="protein sequence ID" value="MBN2963727.1"/>
    <property type="molecule type" value="Genomic_DNA"/>
</dbReference>
<keyword evidence="4 7" id="KW-1133">Transmembrane helix</keyword>
<evidence type="ECO:0000259" key="8">
    <source>
        <dbReference type="Pfam" id="PF01618"/>
    </source>
</evidence>
<organism evidence="9 10">
    <name type="scientific">Sulfurospirillum tamanense</name>
    <dbReference type="NCBI Taxonomy" id="2813362"/>
    <lineage>
        <taxon>Bacteria</taxon>
        <taxon>Pseudomonadati</taxon>
        <taxon>Campylobacterota</taxon>
        <taxon>Epsilonproteobacteria</taxon>
        <taxon>Campylobacterales</taxon>
        <taxon>Sulfurospirillaceae</taxon>
        <taxon>Sulfurospirillum</taxon>
    </lineage>
</organism>
<evidence type="ECO:0000256" key="6">
    <source>
        <dbReference type="RuleBase" id="RU004057"/>
    </source>
</evidence>
<dbReference type="Pfam" id="PF01618">
    <property type="entry name" value="MotA_ExbB"/>
    <property type="match status" value="1"/>
</dbReference>
<dbReference type="Proteomes" id="UP000703590">
    <property type="component" value="Unassembled WGS sequence"/>
</dbReference>
<evidence type="ECO:0000256" key="3">
    <source>
        <dbReference type="ARBA" id="ARBA00022692"/>
    </source>
</evidence>